<name>A0A843S9C3_9BURK</name>
<proteinExistence type="predicted"/>
<dbReference type="SUPFAM" id="SSF52096">
    <property type="entry name" value="ClpP/crotonase"/>
    <property type="match status" value="1"/>
</dbReference>
<dbReference type="InterPro" id="IPR001753">
    <property type="entry name" value="Enoyl-CoA_hydra/iso"/>
</dbReference>
<dbReference type="InterPro" id="IPR029045">
    <property type="entry name" value="ClpP/crotonase-like_dom_sf"/>
</dbReference>
<evidence type="ECO:0000313" key="1">
    <source>
        <dbReference type="EMBL" id="MQA18724.1"/>
    </source>
</evidence>
<gene>
    <name evidence="1" type="ORF">GEV01_04260</name>
</gene>
<dbReference type="Pfam" id="PF00378">
    <property type="entry name" value="ECH_1"/>
    <property type="match status" value="1"/>
</dbReference>
<dbReference type="InterPro" id="IPR013328">
    <property type="entry name" value="6PGD_dom2"/>
</dbReference>
<dbReference type="PANTHER" id="PTHR43612:SF3">
    <property type="entry name" value="TRIFUNCTIONAL ENZYME SUBUNIT ALPHA, MITOCHONDRIAL"/>
    <property type="match status" value="1"/>
</dbReference>
<dbReference type="GO" id="GO:0006635">
    <property type="term" value="P:fatty acid beta-oxidation"/>
    <property type="evidence" value="ECO:0007669"/>
    <property type="project" value="TreeGrafter"/>
</dbReference>
<dbReference type="RefSeq" id="WP_152801936.1">
    <property type="nucleotide sequence ID" value="NZ_WHUF01000001.1"/>
</dbReference>
<dbReference type="InterPro" id="IPR050136">
    <property type="entry name" value="FA_oxidation_alpha_subunit"/>
</dbReference>
<dbReference type="Proteomes" id="UP000444318">
    <property type="component" value="Unassembled WGS sequence"/>
</dbReference>
<sequence>MITTHQNGGAITVMLAARAINPLSRLFQRELAALIDILEAKRTTLHGVIIGFHAEPSDFDHELEHLMALTAAQAGDCMHMLGAYNALLRRLENLGIPVIATLGGAVSGHALGLALACHRRISLDDATFSLPQVQLGVAPVAGEIARTVRLAGLQAAMPLLLEGVTLSAEQALHAGLLHGMADNVEDAAELVRDAMDTDAIAAQPWDIKGYRLPGGALNSAPLQTLLQVAPAMLRERTGGHLPAPETILCAMVEGLQVDFDSALLIESRYFCQTAINPVAYNLMRLSQLRANLAAPAALELAAALHTRYADEVRALRAAAVPVALLRNAARAAGLPAPPDTGEGAVAAIENQDVPPLAFADVRDRLLYALSNTARDQVESGALSGDEADLVSVRLFGFPAHTGGAIRFVQHIGAQRYAELASWASAPAAQSS</sequence>
<organism evidence="1 2">
    <name type="scientific">Rugamonas rivuli</name>
    <dbReference type="NCBI Taxonomy" id="2743358"/>
    <lineage>
        <taxon>Bacteria</taxon>
        <taxon>Pseudomonadati</taxon>
        <taxon>Pseudomonadota</taxon>
        <taxon>Betaproteobacteria</taxon>
        <taxon>Burkholderiales</taxon>
        <taxon>Oxalobacteraceae</taxon>
        <taxon>Telluria group</taxon>
        <taxon>Rugamonas</taxon>
    </lineage>
</organism>
<comment type="caution">
    <text evidence="1">The sequence shown here is derived from an EMBL/GenBank/DDBJ whole genome shotgun (WGS) entry which is preliminary data.</text>
</comment>
<dbReference type="SUPFAM" id="SSF48179">
    <property type="entry name" value="6-phosphogluconate dehydrogenase C-terminal domain-like"/>
    <property type="match status" value="1"/>
</dbReference>
<keyword evidence="2" id="KW-1185">Reference proteome</keyword>
<dbReference type="EMBL" id="WHUF01000001">
    <property type="protein sequence ID" value="MQA18724.1"/>
    <property type="molecule type" value="Genomic_DNA"/>
</dbReference>
<protein>
    <submittedName>
        <fullName evidence="1">Fatty acid oxidation complex subunit alpha</fullName>
    </submittedName>
</protein>
<dbReference type="Gene3D" id="3.90.226.10">
    <property type="entry name" value="2-enoyl-CoA Hydratase, Chain A, domain 1"/>
    <property type="match status" value="1"/>
</dbReference>
<accession>A0A843S9C3</accession>
<dbReference type="CDD" id="cd06558">
    <property type="entry name" value="crotonase-like"/>
    <property type="match status" value="1"/>
</dbReference>
<dbReference type="GO" id="GO:0004300">
    <property type="term" value="F:enoyl-CoA hydratase activity"/>
    <property type="evidence" value="ECO:0007669"/>
    <property type="project" value="TreeGrafter"/>
</dbReference>
<reference evidence="1 2" key="1">
    <citation type="submission" date="2019-10" db="EMBL/GenBank/DDBJ databases">
        <title>Two novel species isolated from a subtropical stream in China.</title>
        <authorList>
            <person name="Lu H."/>
        </authorList>
    </citation>
    <scope>NUCLEOTIDE SEQUENCE [LARGE SCALE GENOMIC DNA]</scope>
    <source>
        <strain evidence="1 2">FT103W</strain>
    </source>
</reference>
<evidence type="ECO:0000313" key="2">
    <source>
        <dbReference type="Proteomes" id="UP000444318"/>
    </source>
</evidence>
<dbReference type="PANTHER" id="PTHR43612">
    <property type="entry name" value="TRIFUNCTIONAL ENZYME SUBUNIT ALPHA"/>
    <property type="match status" value="1"/>
</dbReference>
<dbReference type="InterPro" id="IPR008927">
    <property type="entry name" value="6-PGluconate_DH-like_C_sf"/>
</dbReference>
<dbReference type="AlphaFoldDB" id="A0A843S9C3"/>
<dbReference type="GO" id="GO:0016509">
    <property type="term" value="F:long-chain (3S)-3-hydroxyacyl-CoA dehydrogenase (NAD+) activity"/>
    <property type="evidence" value="ECO:0007669"/>
    <property type="project" value="TreeGrafter"/>
</dbReference>
<dbReference type="Gene3D" id="1.10.1040.10">
    <property type="entry name" value="N-(1-d-carboxylethyl)-l-norvaline Dehydrogenase, domain 2"/>
    <property type="match status" value="1"/>
</dbReference>